<keyword evidence="4" id="KW-0233">DNA recombination</keyword>
<dbReference type="Pfam" id="PF13102">
    <property type="entry name" value="Phage_int_SAM_5"/>
    <property type="match status" value="1"/>
</dbReference>
<dbReference type="Gene3D" id="1.10.443.10">
    <property type="entry name" value="Intergrase catalytic core"/>
    <property type="match status" value="1"/>
</dbReference>
<sequence>MIQFFDSGGKRRAIQLGRVSMKNANSVRVHVERLVAAQISGSAVDDVTSFWLKKIDQTMTDKLAKVDLIKKRESADLGKLIDDFIKLKDGDVKPRTVAKYRVVKKHLIDHFGKSQPLRTLNAGEAKKWRAYLVSKGLAENSIRKLSGIAKTMFNHAVENELLVKNPFRCLPSALVPTRERHFFLSPEDTEKVIKACPDDEWKLIIALARYGGLRTPSETFSLKWQDVNWEQGRFYVSSPKTERYAGKEGRIVPIFPELRPYLDTCFFTEDKKPSEYVIAKHRIRSENLRTTFHKIIKRAGLKPWPKPFQNLRSSRETELIEQFPIQTVVSWIGNSPTVALQSYLQVRESDFEKALHISCSPVLSTVDQA</sequence>
<evidence type="ECO:0000256" key="2">
    <source>
        <dbReference type="ARBA" id="ARBA00022908"/>
    </source>
</evidence>
<protein>
    <submittedName>
        <fullName evidence="8">Integrase</fullName>
    </submittedName>
</protein>
<dbReference type="Proteomes" id="UP000263642">
    <property type="component" value="Unassembled WGS sequence"/>
</dbReference>
<dbReference type="InterPro" id="IPR011010">
    <property type="entry name" value="DNA_brk_join_enz"/>
</dbReference>
<dbReference type="Pfam" id="PF00589">
    <property type="entry name" value="Phage_integrase"/>
    <property type="match status" value="1"/>
</dbReference>
<evidence type="ECO:0000256" key="1">
    <source>
        <dbReference type="ARBA" id="ARBA00008857"/>
    </source>
</evidence>
<dbReference type="SUPFAM" id="SSF56349">
    <property type="entry name" value="DNA breaking-rejoining enzymes"/>
    <property type="match status" value="1"/>
</dbReference>
<accession>A0A3D3R1V9</accession>
<comment type="caution">
    <text evidence="8">The sequence shown here is derived from an EMBL/GenBank/DDBJ whole genome shotgun (WGS) entry which is preliminary data.</text>
</comment>
<dbReference type="PROSITE" id="PS51900">
    <property type="entry name" value="CB"/>
    <property type="match status" value="1"/>
</dbReference>
<dbReference type="InterPro" id="IPR010998">
    <property type="entry name" value="Integrase_recombinase_N"/>
</dbReference>
<dbReference type="InterPro" id="IPR013762">
    <property type="entry name" value="Integrase-like_cat_sf"/>
</dbReference>
<evidence type="ECO:0000256" key="3">
    <source>
        <dbReference type="ARBA" id="ARBA00023125"/>
    </source>
</evidence>
<evidence type="ECO:0000256" key="5">
    <source>
        <dbReference type="PROSITE-ProRule" id="PRU01248"/>
    </source>
</evidence>
<gene>
    <name evidence="8" type="ORF">DIT97_07155</name>
</gene>
<evidence type="ECO:0000259" key="7">
    <source>
        <dbReference type="PROSITE" id="PS51900"/>
    </source>
</evidence>
<reference evidence="8 9" key="1">
    <citation type="journal article" date="2018" name="Nat. Biotechnol.">
        <title>A standardized bacterial taxonomy based on genome phylogeny substantially revises the tree of life.</title>
        <authorList>
            <person name="Parks D.H."/>
            <person name="Chuvochina M."/>
            <person name="Waite D.W."/>
            <person name="Rinke C."/>
            <person name="Skarshewski A."/>
            <person name="Chaumeil P.A."/>
            <person name="Hugenholtz P."/>
        </authorList>
    </citation>
    <scope>NUCLEOTIDE SEQUENCE [LARGE SCALE GENOMIC DNA]</scope>
    <source>
        <strain evidence="8">UBA9375</strain>
    </source>
</reference>
<evidence type="ECO:0000256" key="4">
    <source>
        <dbReference type="ARBA" id="ARBA00023172"/>
    </source>
</evidence>
<evidence type="ECO:0000259" key="6">
    <source>
        <dbReference type="PROSITE" id="PS51898"/>
    </source>
</evidence>
<dbReference type="GO" id="GO:0006310">
    <property type="term" value="P:DNA recombination"/>
    <property type="evidence" value="ECO:0007669"/>
    <property type="project" value="UniProtKB-KW"/>
</dbReference>
<dbReference type="Gene3D" id="1.10.150.130">
    <property type="match status" value="1"/>
</dbReference>
<feature type="domain" description="Tyr recombinase" evidence="6">
    <location>
        <begin position="179"/>
        <end position="356"/>
    </location>
</feature>
<dbReference type="GO" id="GO:0015074">
    <property type="term" value="P:DNA integration"/>
    <property type="evidence" value="ECO:0007669"/>
    <property type="project" value="UniProtKB-KW"/>
</dbReference>
<dbReference type="InterPro" id="IPR025269">
    <property type="entry name" value="SAM-like_dom"/>
</dbReference>
<keyword evidence="3 5" id="KW-0238">DNA-binding</keyword>
<organism evidence="8 9">
    <name type="scientific">Gimesia maris</name>
    <dbReference type="NCBI Taxonomy" id="122"/>
    <lineage>
        <taxon>Bacteria</taxon>
        <taxon>Pseudomonadati</taxon>
        <taxon>Planctomycetota</taxon>
        <taxon>Planctomycetia</taxon>
        <taxon>Planctomycetales</taxon>
        <taxon>Planctomycetaceae</taxon>
        <taxon>Gimesia</taxon>
    </lineage>
</organism>
<dbReference type="AlphaFoldDB" id="A0A3D3R1V9"/>
<dbReference type="InterPro" id="IPR044068">
    <property type="entry name" value="CB"/>
</dbReference>
<dbReference type="PANTHER" id="PTHR30349">
    <property type="entry name" value="PHAGE INTEGRASE-RELATED"/>
    <property type="match status" value="1"/>
</dbReference>
<name>A0A3D3R1V9_9PLAN</name>
<dbReference type="InterPro" id="IPR050090">
    <property type="entry name" value="Tyrosine_recombinase_XerCD"/>
</dbReference>
<comment type="similarity">
    <text evidence="1">Belongs to the 'phage' integrase family.</text>
</comment>
<dbReference type="EMBL" id="DQAY01000045">
    <property type="protein sequence ID" value="HCO22831.1"/>
    <property type="molecule type" value="Genomic_DNA"/>
</dbReference>
<dbReference type="GO" id="GO:0003677">
    <property type="term" value="F:DNA binding"/>
    <property type="evidence" value="ECO:0007669"/>
    <property type="project" value="UniProtKB-UniRule"/>
</dbReference>
<keyword evidence="2" id="KW-0229">DNA integration</keyword>
<dbReference type="PROSITE" id="PS51898">
    <property type="entry name" value="TYR_RECOMBINASE"/>
    <property type="match status" value="1"/>
</dbReference>
<evidence type="ECO:0000313" key="8">
    <source>
        <dbReference type="EMBL" id="HCO22831.1"/>
    </source>
</evidence>
<dbReference type="InterPro" id="IPR002104">
    <property type="entry name" value="Integrase_catalytic"/>
</dbReference>
<dbReference type="PANTHER" id="PTHR30349:SF41">
    <property type="entry name" value="INTEGRASE_RECOMBINASE PROTEIN MJ0367-RELATED"/>
    <property type="match status" value="1"/>
</dbReference>
<evidence type="ECO:0000313" key="9">
    <source>
        <dbReference type="Proteomes" id="UP000263642"/>
    </source>
</evidence>
<proteinExistence type="inferred from homology"/>
<feature type="domain" description="Core-binding (CB)" evidence="7">
    <location>
        <begin position="75"/>
        <end position="157"/>
    </location>
</feature>